<feature type="domain" description="Beta-lactamase-related" evidence="1">
    <location>
        <begin position="62"/>
        <end position="340"/>
    </location>
</feature>
<dbReference type="SUPFAM" id="SSF56601">
    <property type="entry name" value="beta-lactamase/transpeptidase-like"/>
    <property type="match status" value="1"/>
</dbReference>
<dbReference type="Pfam" id="PF00144">
    <property type="entry name" value="Beta-lactamase"/>
    <property type="match status" value="1"/>
</dbReference>
<reference evidence="2 3" key="1">
    <citation type="submission" date="2018-07" db="EMBL/GenBank/DDBJ databases">
        <title>Genomic Encyclopedia of Type Strains, Phase IV (KMG-IV): sequencing the most valuable type-strain genomes for metagenomic binning, comparative biology and taxonomic classification.</title>
        <authorList>
            <person name="Goeker M."/>
        </authorList>
    </citation>
    <scope>NUCLEOTIDE SEQUENCE [LARGE SCALE GENOMIC DNA]</scope>
    <source>
        <strain evidence="2 3">DSM 4134</strain>
    </source>
</reference>
<dbReference type="InterPro" id="IPR050789">
    <property type="entry name" value="Diverse_Enzym_Activities"/>
</dbReference>
<evidence type="ECO:0000259" key="1">
    <source>
        <dbReference type="Pfam" id="PF00144"/>
    </source>
</evidence>
<comment type="caution">
    <text evidence="2">The sequence shown here is derived from an EMBL/GenBank/DDBJ whole genome shotgun (WGS) entry which is preliminary data.</text>
</comment>
<sequence>MKNLAVISMLVCITACYTGEEISDLDPIWEYASPESVNFQSETLYELDKAISEKVYNDITGVLMVKDQQLFFENYYGDHTRHTLRPIGNATYGVIILALDFFITEGLCSLDDPIYTHLPEYTDIFDENPDKRKITIRHLLENKSGLAWAEPSVYAPGNSSDISSMKRTTDWPGYVLRQPLEAQPGLRTVPNSGTAMVVAKILQNLLIDRDLTDYISERLLHPLGIQHFEWEKSHSGLLNASDGLYLSTLDYTRIGFLVLNEGRWLNKQRIISRDWALEVVTPARLTNQYYGNGLGWKVFSDQFIEENTQSSQKIYFQTSISGYSLYLVPDQQLVVGITSSNLFYHDVFNPSLYLFLRTLQSTYSPQAN</sequence>
<gene>
    <name evidence="2" type="ORF">C7460_11250</name>
</gene>
<evidence type="ECO:0000313" key="2">
    <source>
        <dbReference type="EMBL" id="RED97441.1"/>
    </source>
</evidence>
<organism evidence="2 3">
    <name type="scientific">Marinoscillum furvescens DSM 4134</name>
    <dbReference type="NCBI Taxonomy" id="1122208"/>
    <lineage>
        <taxon>Bacteria</taxon>
        <taxon>Pseudomonadati</taxon>
        <taxon>Bacteroidota</taxon>
        <taxon>Cytophagia</taxon>
        <taxon>Cytophagales</taxon>
        <taxon>Reichenbachiellaceae</taxon>
        <taxon>Marinoscillum</taxon>
    </lineage>
</organism>
<name>A0A3D9L380_MARFU</name>
<accession>A0A3D9L380</accession>
<evidence type="ECO:0000313" key="3">
    <source>
        <dbReference type="Proteomes" id="UP000256779"/>
    </source>
</evidence>
<dbReference type="Gene3D" id="3.40.710.10">
    <property type="entry name" value="DD-peptidase/beta-lactamase superfamily"/>
    <property type="match status" value="1"/>
</dbReference>
<dbReference type="InterPro" id="IPR012338">
    <property type="entry name" value="Beta-lactam/transpept-like"/>
</dbReference>
<dbReference type="PANTHER" id="PTHR43283:SF7">
    <property type="entry name" value="BETA-LACTAMASE-RELATED DOMAIN-CONTAINING PROTEIN"/>
    <property type="match status" value="1"/>
</dbReference>
<dbReference type="AlphaFoldDB" id="A0A3D9L380"/>
<proteinExistence type="predicted"/>
<dbReference type="EMBL" id="QREG01000012">
    <property type="protein sequence ID" value="RED97441.1"/>
    <property type="molecule type" value="Genomic_DNA"/>
</dbReference>
<keyword evidence="3" id="KW-1185">Reference proteome</keyword>
<protein>
    <submittedName>
        <fullName evidence="2">CubicO group peptidase (Beta-lactamase class C family)</fullName>
    </submittedName>
</protein>
<dbReference type="PANTHER" id="PTHR43283">
    <property type="entry name" value="BETA-LACTAMASE-RELATED"/>
    <property type="match status" value="1"/>
</dbReference>
<dbReference type="OrthoDB" id="1185352at2"/>
<dbReference type="InterPro" id="IPR001466">
    <property type="entry name" value="Beta-lactam-related"/>
</dbReference>
<dbReference type="RefSeq" id="WP_115868597.1">
    <property type="nucleotide sequence ID" value="NZ_QREG01000012.1"/>
</dbReference>
<dbReference type="Proteomes" id="UP000256779">
    <property type="component" value="Unassembled WGS sequence"/>
</dbReference>